<evidence type="ECO:0000313" key="4">
    <source>
        <dbReference type="Proteomes" id="UP001165122"/>
    </source>
</evidence>
<evidence type="ECO:0000256" key="1">
    <source>
        <dbReference type="SAM" id="MobiDB-lite"/>
    </source>
</evidence>
<evidence type="ECO:0000256" key="2">
    <source>
        <dbReference type="SAM" id="Phobius"/>
    </source>
</evidence>
<protein>
    <submittedName>
        <fullName evidence="3">Uncharacterized protein</fullName>
    </submittedName>
</protein>
<dbReference type="Proteomes" id="UP001165122">
    <property type="component" value="Unassembled WGS sequence"/>
</dbReference>
<comment type="caution">
    <text evidence="3">The sequence shown here is derived from an EMBL/GenBank/DDBJ whole genome shotgun (WGS) entry which is preliminary data.</text>
</comment>
<accession>A0A9W7AAL1</accession>
<feature type="compositionally biased region" description="Basic and acidic residues" evidence="1">
    <location>
        <begin position="73"/>
        <end position="85"/>
    </location>
</feature>
<dbReference type="AlphaFoldDB" id="A0A9W7AAL1"/>
<proteinExistence type="predicted"/>
<keyword evidence="2" id="KW-1133">Transmembrane helix</keyword>
<keyword evidence="2" id="KW-0812">Transmembrane</keyword>
<keyword evidence="2" id="KW-0472">Membrane</keyword>
<reference evidence="4" key="1">
    <citation type="journal article" date="2023" name="Commun. Biol.">
        <title>Genome analysis of Parmales, the sister group of diatoms, reveals the evolutionary specialization of diatoms from phago-mixotrophs to photoautotrophs.</title>
        <authorList>
            <person name="Ban H."/>
            <person name="Sato S."/>
            <person name="Yoshikawa S."/>
            <person name="Yamada K."/>
            <person name="Nakamura Y."/>
            <person name="Ichinomiya M."/>
            <person name="Sato N."/>
            <person name="Blanc-Mathieu R."/>
            <person name="Endo H."/>
            <person name="Kuwata A."/>
            <person name="Ogata H."/>
        </authorList>
    </citation>
    <scope>NUCLEOTIDE SEQUENCE [LARGE SCALE GENOMIC DNA]</scope>
    <source>
        <strain evidence="4">NIES 3700</strain>
    </source>
</reference>
<gene>
    <name evidence="3" type="ORF">TrLO_g14485</name>
</gene>
<name>A0A9W7AAL1_9STRA</name>
<dbReference type="OrthoDB" id="10431464at2759"/>
<evidence type="ECO:0000313" key="3">
    <source>
        <dbReference type="EMBL" id="GMH65693.1"/>
    </source>
</evidence>
<feature type="region of interest" description="Disordered" evidence="1">
    <location>
        <begin position="57"/>
        <end position="88"/>
    </location>
</feature>
<keyword evidence="4" id="KW-1185">Reference proteome</keyword>
<feature type="transmembrane region" description="Helical" evidence="2">
    <location>
        <begin position="126"/>
        <end position="152"/>
    </location>
</feature>
<sequence length="162" mass="18758">MENDLLKPILEIGKALHQRRNRPQEAEMYGAMKQDDDYEIDGKLFPELVADVILSPPSQDSFKYDEEAPLSAEEQRRAYNRDQRDRKARRAYFQKRRELLKSQKQQEKSRHQTRVALATPLQTAEYAQAFTCSIVVGLIVFGVIFGIALLMIRGGIKEIEKF</sequence>
<dbReference type="EMBL" id="BRXW01000554">
    <property type="protein sequence ID" value="GMH65693.1"/>
    <property type="molecule type" value="Genomic_DNA"/>
</dbReference>
<organism evidence="3 4">
    <name type="scientific">Triparma laevis f. longispina</name>
    <dbReference type="NCBI Taxonomy" id="1714387"/>
    <lineage>
        <taxon>Eukaryota</taxon>
        <taxon>Sar</taxon>
        <taxon>Stramenopiles</taxon>
        <taxon>Ochrophyta</taxon>
        <taxon>Bolidophyceae</taxon>
        <taxon>Parmales</taxon>
        <taxon>Triparmaceae</taxon>
        <taxon>Triparma</taxon>
    </lineage>
</organism>